<sequence length="739" mass="83725">MYNQSLYLKHGTLANLLKKGESRRLLSQQDNQARITVALYRQLLQWSNSVKDDVPLNYYIPPVYLSPPRIDRDTLRLMSVKSGDSKVAASIFPKNTIVKDDQLVVPIRNSADVKKLFRGVFRLNSKPANPDKQKERISVAFDGLKSLNELSKALEDLGKEREKHLDRENVKYHVGQVVRHKLEEWRGVIIGWKRLEGASGKDPTQLTSLTTKEYALDAEDSIKYSIVLDVGDAHLHYAKRREGGNMAVAEVLQTDLELVEEEELLRIRSSNVSEFFTRFDSASKSFVPNEILEYEYPKDTMISTSAPTQLSDATEAAAEDIIMGVKETAAYMRSIIMGYSSAPESRNLKILGFFLEKLDAILEGDVLEMKDKLFNKELPSNRLAALHLQQLLNFIVNVGELLWERRRARENTKENKFGLGDIVTHKVYGFRGVVVAWDPEPMMDVSMWDGLQHIDNPQDYPFYHIIPDHNDCIEAFGAERPSRYVCEENLVVCPSDQRSIDVDLDTEWRYDLDEKKYLPPLDLKFKSGVDLEDDGITEACLTELRDALSQVLVACREGEETGNPDINEITTKMSMANVLILLKSAEDMELSTIISESVKEIWKAHLNPDLRWDLDTAVAHLLGGKVSKALKQFSEIVDDDPTYAEAWNKASTCEFMMGNMDASLAAAQKTVEALPTHFQAMNGLGLVHFEKKDLPSAIHCFRESMEIDPWSPVSARLSVCVDTMRLSEQIQGNQQEDNK</sequence>
<dbReference type="SUPFAM" id="SSF141255">
    <property type="entry name" value="YccV-like"/>
    <property type="match status" value="2"/>
</dbReference>
<dbReference type="PROSITE" id="PS50005">
    <property type="entry name" value="TPR"/>
    <property type="match status" value="1"/>
</dbReference>
<feature type="repeat" description="TPR" evidence="1">
    <location>
        <begin position="678"/>
        <end position="711"/>
    </location>
</feature>
<dbReference type="InterPro" id="IPR011722">
    <property type="entry name" value="Hemimethylated_DNA-bd_dom"/>
</dbReference>
<comment type="caution">
    <text evidence="3">The sequence shown here is derived from an EMBL/GenBank/DDBJ whole genome shotgun (WGS) entry which is preliminary data.</text>
</comment>
<proteinExistence type="predicted"/>
<evidence type="ECO:0000256" key="1">
    <source>
        <dbReference type="PROSITE-ProRule" id="PRU00339"/>
    </source>
</evidence>
<dbReference type="InterPro" id="IPR053189">
    <property type="entry name" value="Clp_protease_adapter_ClpF"/>
</dbReference>
<protein>
    <recommendedName>
        <fullName evidence="2">Hemimethylated DNA-binding domain-containing protein</fullName>
    </recommendedName>
</protein>
<dbReference type="InterPro" id="IPR036623">
    <property type="entry name" value="Hemimethylated_DNA-bd_sf"/>
</dbReference>
<dbReference type="SMART" id="SM00992">
    <property type="entry name" value="YccV-like"/>
    <property type="match status" value="2"/>
</dbReference>
<dbReference type="InterPro" id="IPR011990">
    <property type="entry name" value="TPR-like_helical_dom_sf"/>
</dbReference>
<dbReference type="NCBIfam" id="TIGR02097">
    <property type="entry name" value="yccV"/>
    <property type="match status" value="1"/>
</dbReference>
<keyword evidence="1" id="KW-0802">TPR repeat</keyword>
<dbReference type="Pfam" id="PF08755">
    <property type="entry name" value="YccV-like"/>
    <property type="match status" value="2"/>
</dbReference>
<accession>A0AAD2FXX2</accession>
<organism evidence="3 4">
    <name type="scientific">Cylindrotheca closterium</name>
    <dbReference type="NCBI Taxonomy" id="2856"/>
    <lineage>
        <taxon>Eukaryota</taxon>
        <taxon>Sar</taxon>
        <taxon>Stramenopiles</taxon>
        <taxon>Ochrophyta</taxon>
        <taxon>Bacillariophyta</taxon>
        <taxon>Bacillariophyceae</taxon>
        <taxon>Bacillariophycidae</taxon>
        <taxon>Bacillariales</taxon>
        <taxon>Bacillariaceae</taxon>
        <taxon>Cylindrotheca</taxon>
    </lineage>
</organism>
<dbReference type="Proteomes" id="UP001295423">
    <property type="component" value="Unassembled WGS sequence"/>
</dbReference>
<feature type="domain" description="Hemimethylated DNA-binding" evidence="2">
    <location>
        <begin position="414"/>
        <end position="520"/>
    </location>
</feature>
<dbReference type="Gene3D" id="1.25.40.10">
    <property type="entry name" value="Tetratricopeptide repeat domain"/>
    <property type="match status" value="1"/>
</dbReference>
<dbReference type="Gene3D" id="2.30.30.390">
    <property type="entry name" value="Hemimethylated DNA-binding domain"/>
    <property type="match status" value="2"/>
</dbReference>
<dbReference type="PANTHER" id="PTHR48439:SF1">
    <property type="entry name" value="HEMIMETHYLATED DNA-BINDING DOMAIN-CONTAINING PROTEIN"/>
    <property type="match status" value="1"/>
</dbReference>
<dbReference type="AlphaFoldDB" id="A0AAD2FXX2"/>
<name>A0AAD2FXX2_9STRA</name>
<dbReference type="InterPro" id="IPR019734">
    <property type="entry name" value="TPR_rpt"/>
</dbReference>
<dbReference type="SMART" id="SM00028">
    <property type="entry name" value="TPR"/>
    <property type="match status" value="2"/>
</dbReference>
<feature type="domain" description="Hemimethylated DNA-binding" evidence="2">
    <location>
        <begin position="169"/>
        <end position="289"/>
    </location>
</feature>
<reference evidence="3" key="1">
    <citation type="submission" date="2023-08" db="EMBL/GenBank/DDBJ databases">
        <authorList>
            <person name="Audoor S."/>
            <person name="Bilcke G."/>
        </authorList>
    </citation>
    <scope>NUCLEOTIDE SEQUENCE</scope>
</reference>
<evidence type="ECO:0000313" key="4">
    <source>
        <dbReference type="Proteomes" id="UP001295423"/>
    </source>
</evidence>
<evidence type="ECO:0000259" key="2">
    <source>
        <dbReference type="SMART" id="SM00992"/>
    </source>
</evidence>
<dbReference type="GO" id="GO:0003677">
    <property type="term" value="F:DNA binding"/>
    <property type="evidence" value="ECO:0007669"/>
    <property type="project" value="InterPro"/>
</dbReference>
<evidence type="ECO:0000313" key="3">
    <source>
        <dbReference type="EMBL" id="CAJ1954524.1"/>
    </source>
</evidence>
<keyword evidence="4" id="KW-1185">Reference proteome</keyword>
<dbReference type="EMBL" id="CAKOGP040001869">
    <property type="protein sequence ID" value="CAJ1954524.1"/>
    <property type="molecule type" value="Genomic_DNA"/>
</dbReference>
<gene>
    <name evidence="3" type="ORF">CYCCA115_LOCUS15117</name>
</gene>
<dbReference type="SUPFAM" id="SSF48452">
    <property type="entry name" value="TPR-like"/>
    <property type="match status" value="1"/>
</dbReference>
<dbReference type="PANTHER" id="PTHR48439">
    <property type="entry name" value="HEMIMETHYLATED DNA-BINDING DOMAIN-CONTAINING PROTEIN"/>
    <property type="match status" value="1"/>
</dbReference>